<dbReference type="InterPro" id="IPR001841">
    <property type="entry name" value="Znf_RING"/>
</dbReference>
<evidence type="ECO:0000313" key="15">
    <source>
        <dbReference type="EMBL" id="KAK3285623.1"/>
    </source>
</evidence>
<protein>
    <recommendedName>
        <fullName evidence="4">RBR-type E3 ubiquitin transferase</fullName>
        <ecNumber evidence="4">2.3.2.31</ecNumber>
    </recommendedName>
</protein>
<dbReference type="Gene3D" id="1.20.120.1750">
    <property type="match status" value="1"/>
</dbReference>
<evidence type="ECO:0000256" key="8">
    <source>
        <dbReference type="ARBA" id="ARBA00022771"/>
    </source>
</evidence>
<feature type="region of interest" description="Disordered" evidence="12">
    <location>
        <begin position="518"/>
        <end position="537"/>
    </location>
</feature>
<dbReference type="EC" id="2.3.2.31" evidence="4"/>
<keyword evidence="8 11" id="KW-0863">Zinc-finger</keyword>
<keyword evidence="16" id="KW-1185">Reference proteome</keyword>
<evidence type="ECO:0000256" key="5">
    <source>
        <dbReference type="ARBA" id="ARBA00022679"/>
    </source>
</evidence>
<keyword evidence="10" id="KW-0862">Zinc</keyword>
<dbReference type="InterPro" id="IPR031127">
    <property type="entry name" value="E3_UB_ligase_RBR"/>
</dbReference>
<feature type="domain" description="RING-type" evidence="13">
    <location>
        <begin position="304"/>
        <end position="359"/>
    </location>
</feature>
<dbReference type="AlphaFoldDB" id="A0AAE0GWW0"/>
<dbReference type="SUPFAM" id="SSF57850">
    <property type="entry name" value="RING/U-box"/>
    <property type="match status" value="3"/>
</dbReference>
<evidence type="ECO:0000256" key="2">
    <source>
        <dbReference type="ARBA" id="ARBA00003976"/>
    </source>
</evidence>
<comment type="caution">
    <text evidence="15">The sequence shown here is derived from an EMBL/GenBank/DDBJ whole genome shotgun (WGS) entry which is preliminary data.</text>
</comment>
<evidence type="ECO:0000256" key="1">
    <source>
        <dbReference type="ARBA" id="ARBA00001798"/>
    </source>
</evidence>
<comment type="catalytic activity">
    <reaction evidence="1">
        <text>[E2 ubiquitin-conjugating enzyme]-S-ubiquitinyl-L-cysteine + [acceptor protein]-L-lysine = [E2 ubiquitin-conjugating enzyme]-L-cysteine + [acceptor protein]-N(6)-ubiquitinyl-L-lysine.</text>
        <dbReference type="EC" id="2.3.2.31"/>
    </reaction>
</comment>
<dbReference type="InterPro" id="IPR044066">
    <property type="entry name" value="TRIAD_supradom"/>
</dbReference>
<dbReference type="Pfam" id="PF01485">
    <property type="entry name" value="IBR"/>
    <property type="match status" value="1"/>
</dbReference>
<dbReference type="Gene3D" id="3.30.40.10">
    <property type="entry name" value="Zinc/RING finger domain, C3HC4 (zinc finger)"/>
    <property type="match status" value="1"/>
</dbReference>
<evidence type="ECO:0000256" key="12">
    <source>
        <dbReference type="SAM" id="MobiDB-lite"/>
    </source>
</evidence>
<reference evidence="15 16" key="1">
    <citation type="journal article" date="2015" name="Genome Biol. Evol.">
        <title>Comparative Genomics of a Bacterivorous Green Alga Reveals Evolutionary Causalities and Consequences of Phago-Mixotrophic Mode of Nutrition.</title>
        <authorList>
            <person name="Burns J.A."/>
            <person name="Paasch A."/>
            <person name="Narechania A."/>
            <person name="Kim E."/>
        </authorList>
    </citation>
    <scope>NUCLEOTIDE SEQUENCE [LARGE SCALE GENOMIC DNA]</scope>
    <source>
        <strain evidence="15 16">PLY_AMNH</strain>
    </source>
</reference>
<evidence type="ECO:0000313" key="16">
    <source>
        <dbReference type="Proteomes" id="UP001190700"/>
    </source>
</evidence>
<dbReference type="InterPro" id="IPR013083">
    <property type="entry name" value="Znf_RING/FYVE/PHD"/>
</dbReference>
<name>A0AAE0GWW0_9CHLO</name>
<keyword evidence="7" id="KW-0677">Repeat</keyword>
<evidence type="ECO:0000259" key="13">
    <source>
        <dbReference type="PROSITE" id="PS50089"/>
    </source>
</evidence>
<dbReference type="InterPro" id="IPR002867">
    <property type="entry name" value="IBR_dom"/>
</dbReference>
<dbReference type="GO" id="GO:0061630">
    <property type="term" value="F:ubiquitin protein ligase activity"/>
    <property type="evidence" value="ECO:0007669"/>
    <property type="project" value="UniProtKB-EC"/>
</dbReference>
<dbReference type="PROSITE" id="PS51873">
    <property type="entry name" value="TRIAD"/>
    <property type="match status" value="1"/>
</dbReference>
<proteinExistence type="inferred from homology"/>
<comment type="similarity">
    <text evidence="3">Belongs to the RBR family. Ariadne subfamily.</text>
</comment>
<dbReference type="SMART" id="SM00647">
    <property type="entry name" value="IBR"/>
    <property type="match status" value="2"/>
</dbReference>
<dbReference type="Pfam" id="PF22191">
    <property type="entry name" value="IBR_1"/>
    <property type="match status" value="1"/>
</dbReference>
<dbReference type="PROSITE" id="PS50089">
    <property type="entry name" value="ZF_RING_2"/>
    <property type="match status" value="1"/>
</dbReference>
<comment type="function">
    <text evidence="2">Might act as an E3 ubiquitin-protein ligase, or as part of E3 complex, which accepts ubiquitin from specific E2 ubiquitin-conjugating enzymes and then transfers it to substrates.</text>
</comment>
<gene>
    <name evidence="15" type="ORF">CYMTET_6783</name>
</gene>
<evidence type="ECO:0000256" key="4">
    <source>
        <dbReference type="ARBA" id="ARBA00012251"/>
    </source>
</evidence>
<evidence type="ECO:0000256" key="9">
    <source>
        <dbReference type="ARBA" id="ARBA00022786"/>
    </source>
</evidence>
<keyword evidence="5" id="KW-0808">Transferase</keyword>
<accession>A0AAE0GWW0</accession>
<keyword evidence="6" id="KW-0479">Metal-binding</keyword>
<dbReference type="Proteomes" id="UP001190700">
    <property type="component" value="Unassembled WGS sequence"/>
</dbReference>
<evidence type="ECO:0000256" key="7">
    <source>
        <dbReference type="ARBA" id="ARBA00022737"/>
    </source>
</evidence>
<dbReference type="GO" id="GO:0008270">
    <property type="term" value="F:zinc ion binding"/>
    <property type="evidence" value="ECO:0007669"/>
    <property type="project" value="UniProtKB-KW"/>
</dbReference>
<dbReference type="GO" id="GO:0016567">
    <property type="term" value="P:protein ubiquitination"/>
    <property type="evidence" value="ECO:0007669"/>
    <property type="project" value="InterPro"/>
</dbReference>
<dbReference type="CDD" id="cd20336">
    <property type="entry name" value="Rcat_RBR"/>
    <property type="match status" value="1"/>
</dbReference>
<dbReference type="EMBL" id="LGRX02001738">
    <property type="protein sequence ID" value="KAK3285623.1"/>
    <property type="molecule type" value="Genomic_DNA"/>
</dbReference>
<sequence length="537" mass="58950">MRVEWTYEGHVPTVSVNLLKDSRIPALECLKRSVVNTGSCTVTVPRGLLPDSDYRVEVHSGECRDVKSSSAPLCIDFGSVRPSITTTHPAGGDRLQGGASMRVEWTYEGHVPTVSVNLLKDSRILALECLKRSVVNTGSCTVTVPRGLLPDSDYRVEVHSGECRDVKSSSAPLCIDFGSVRPSITTTHPAGGDRLQGGASMRVEWTYEGHVPTVSVNLLKDSRILALECLKRSVVNTGSCTVTVPRGLLPDSDYRIEVKSKATREISGRSAPFGIDIDLTRSAPTRQQSSSGARSESVAVSRACAICNSEERLGNSTDFPVVTTACKHEASVACKDCLSEHIKHAIKNTGNLEVQCPLCMVSDPGCTTFLEYEDIKRLATKTVFARYDDLLRQRCLNQDASFQFCKNPSCTSGQFHQTQASEPIVTCVSCGAKSCFVHDAVWHEGLTCEEYDEEQRKKSHAADDQKSCELVKEITKPCPKCNAPIIKKSGCDHMTCTRCKFEFCYDCLAPHKEYIRHGNHRHKQSSRHWRSPGGTGT</sequence>
<feature type="compositionally biased region" description="Basic residues" evidence="12">
    <location>
        <begin position="518"/>
        <end position="530"/>
    </location>
</feature>
<dbReference type="CDD" id="cd20335">
    <property type="entry name" value="BRcat_RBR"/>
    <property type="match status" value="1"/>
</dbReference>
<keyword evidence="9" id="KW-0833">Ubl conjugation pathway</keyword>
<evidence type="ECO:0000256" key="11">
    <source>
        <dbReference type="PROSITE-ProRule" id="PRU00175"/>
    </source>
</evidence>
<dbReference type="SMART" id="SM00184">
    <property type="entry name" value="RING"/>
    <property type="match status" value="2"/>
</dbReference>
<feature type="domain" description="RING-type" evidence="14">
    <location>
        <begin position="300"/>
        <end position="526"/>
    </location>
</feature>
<evidence type="ECO:0000259" key="14">
    <source>
        <dbReference type="PROSITE" id="PS51873"/>
    </source>
</evidence>
<dbReference type="PANTHER" id="PTHR11685">
    <property type="entry name" value="RBR FAMILY RING FINGER AND IBR DOMAIN-CONTAINING"/>
    <property type="match status" value="1"/>
</dbReference>
<evidence type="ECO:0000256" key="3">
    <source>
        <dbReference type="ARBA" id="ARBA00005884"/>
    </source>
</evidence>
<evidence type="ECO:0000256" key="10">
    <source>
        <dbReference type="ARBA" id="ARBA00022833"/>
    </source>
</evidence>
<organism evidence="15 16">
    <name type="scientific">Cymbomonas tetramitiformis</name>
    <dbReference type="NCBI Taxonomy" id="36881"/>
    <lineage>
        <taxon>Eukaryota</taxon>
        <taxon>Viridiplantae</taxon>
        <taxon>Chlorophyta</taxon>
        <taxon>Pyramimonadophyceae</taxon>
        <taxon>Pyramimonadales</taxon>
        <taxon>Pyramimonadaceae</taxon>
        <taxon>Cymbomonas</taxon>
    </lineage>
</organism>
<evidence type="ECO:0000256" key="6">
    <source>
        <dbReference type="ARBA" id="ARBA00022723"/>
    </source>
</evidence>